<sequence length="122" mass="13892">KPTLSAVIFEELAPYKCDGDVVFSKAPIKWYYNTTSRFCLAVRDGCQSQQMKTLHDSIEDCISKEFATGYTKSSTARCYGDYMGKTPITFVYGSKKMKSPYIMQQCYPEERMCPEGSGCFFE</sequence>
<dbReference type="AlphaFoldDB" id="A0AAV5UJQ9"/>
<name>A0AAV5UJQ9_9BILA</name>
<keyword evidence="2" id="KW-1185">Reference proteome</keyword>
<evidence type="ECO:0000313" key="2">
    <source>
        <dbReference type="Proteomes" id="UP001432027"/>
    </source>
</evidence>
<evidence type="ECO:0008006" key="3">
    <source>
        <dbReference type="Google" id="ProtNLM"/>
    </source>
</evidence>
<dbReference type="EMBL" id="BTSX01000006">
    <property type="protein sequence ID" value="GMT06174.1"/>
    <property type="molecule type" value="Genomic_DNA"/>
</dbReference>
<feature type="non-terminal residue" evidence="1">
    <location>
        <position position="122"/>
    </location>
</feature>
<proteinExistence type="predicted"/>
<dbReference type="Proteomes" id="UP001432027">
    <property type="component" value="Unassembled WGS sequence"/>
</dbReference>
<evidence type="ECO:0000313" key="1">
    <source>
        <dbReference type="EMBL" id="GMT06174.1"/>
    </source>
</evidence>
<reference evidence="1" key="1">
    <citation type="submission" date="2023-10" db="EMBL/GenBank/DDBJ databases">
        <title>Genome assembly of Pristionchus species.</title>
        <authorList>
            <person name="Yoshida K."/>
            <person name="Sommer R.J."/>
        </authorList>
    </citation>
    <scope>NUCLEOTIDE SEQUENCE</scope>
    <source>
        <strain evidence="1">RS0144</strain>
    </source>
</reference>
<accession>A0AAV5UJQ9</accession>
<organism evidence="1 2">
    <name type="scientific">Pristionchus entomophagus</name>
    <dbReference type="NCBI Taxonomy" id="358040"/>
    <lineage>
        <taxon>Eukaryota</taxon>
        <taxon>Metazoa</taxon>
        <taxon>Ecdysozoa</taxon>
        <taxon>Nematoda</taxon>
        <taxon>Chromadorea</taxon>
        <taxon>Rhabditida</taxon>
        <taxon>Rhabditina</taxon>
        <taxon>Diplogasteromorpha</taxon>
        <taxon>Diplogasteroidea</taxon>
        <taxon>Neodiplogasteridae</taxon>
        <taxon>Pristionchus</taxon>
    </lineage>
</organism>
<comment type="caution">
    <text evidence="1">The sequence shown here is derived from an EMBL/GenBank/DDBJ whole genome shotgun (WGS) entry which is preliminary data.</text>
</comment>
<protein>
    <recommendedName>
        <fullName evidence="3">BPTI/Kunitz inhibitor domain-containing protein</fullName>
    </recommendedName>
</protein>
<feature type="non-terminal residue" evidence="1">
    <location>
        <position position="1"/>
    </location>
</feature>
<gene>
    <name evidence="1" type="ORF">PENTCL1PPCAC_28348</name>
</gene>